<reference evidence="1" key="1">
    <citation type="submission" date="2019-09" db="EMBL/GenBank/DDBJ databases">
        <authorList>
            <person name="Ashton P.M."/>
            <person name="Dallman T."/>
            <person name="Nair S."/>
            <person name="De Pinna E."/>
            <person name="Peters T."/>
            <person name="Grant K."/>
        </authorList>
    </citation>
    <scope>NUCLEOTIDE SEQUENCE</scope>
    <source>
        <strain evidence="1">804450</strain>
    </source>
</reference>
<name>A0A3U7MT15_SALET</name>
<dbReference type="EMBL" id="AAKXPG010000051">
    <property type="protein sequence ID" value="ECW7871808.1"/>
    <property type="molecule type" value="Genomic_DNA"/>
</dbReference>
<evidence type="ECO:0000313" key="1">
    <source>
        <dbReference type="EMBL" id="ECW7871808.1"/>
    </source>
</evidence>
<comment type="caution">
    <text evidence="1">The sequence shown here is derived from an EMBL/GenBank/DDBJ whole genome shotgun (WGS) entry which is preliminary data.</text>
</comment>
<protein>
    <submittedName>
        <fullName evidence="1">Uncharacterized protein</fullName>
    </submittedName>
</protein>
<dbReference type="AlphaFoldDB" id="A0A3U7MT15"/>
<gene>
    <name evidence="1" type="ORF">F3550_23420</name>
</gene>
<sequence>MEKIFYTRGKGRVRKSLDVFSDGHQFRLLFTVLDRTNPSKADRAAGMKEKRFIAFEEEFFISHNDQIIPSKYPFPELVEAFVVYLNGNGEATRETDSN</sequence>
<organism evidence="1">
    <name type="scientific">Salmonella enterica I</name>
    <dbReference type="NCBI Taxonomy" id="59201"/>
    <lineage>
        <taxon>Bacteria</taxon>
        <taxon>Pseudomonadati</taxon>
        <taxon>Pseudomonadota</taxon>
        <taxon>Gammaproteobacteria</taxon>
        <taxon>Enterobacterales</taxon>
        <taxon>Enterobacteriaceae</taxon>
        <taxon>Salmonella</taxon>
    </lineage>
</organism>
<proteinExistence type="predicted"/>
<accession>A0A3U7MT15</accession>